<evidence type="ECO:0000313" key="3">
    <source>
        <dbReference type="Proteomes" id="UP001165289"/>
    </source>
</evidence>
<organism evidence="2 3">
    <name type="scientific">Oopsacas minuta</name>
    <dbReference type="NCBI Taxonomy" id="111878"/>
    <lineage>
        <taxon>Eukaryota</taxon>
        <taxon>Metazoa</taxon>
        <taxon>Porifera</taxon>
        <taxon>Hexactinellida</taxon>
        <taxon>Hexasterophora</taxon>
        <taxon>Lyssacinosida</taxon>
        <taxon>Leucopsacidae</taxon>
        <taxon>Oopsacas</taxon>
    </lineage>
</organism>
<sequence length="431" mass="49133">MSMEHSENISPHGAPPNNIPTSVYPIPPKFPPTLPQSRTNESTYSNLSTSSFMNSRQFSVHPQPPPTPQHAYNLASGQSQTPNTAIISTAQYQQIYYPATIPGKGISENPQTFNPQNPIVLMQTPQPVSVSQPQANTGMQPPITYGGKQKPLQAINWMSETHIPLKDLHILGTNNSGFFMGRERTQRVDIAEQLRIGIRLIDLMIVQYSDEIYIDQYEHIYELCCPYITLSETLLNIQLFLKRYPNEVVFISLRCKNPNTANKNMEEEPDKIDAELLEAKFDEIKDFILNIEEINLEMTAKILTTSTKKNIICFASSSPCFQFLLEKKLSLNGYQLEATMILDYDITTALEKMWSEQKSITYNPDPYKQAYSWLIIDATTAENDAIVLKEFWEIYNKENALVPFYFFSLCKVTDKTWKDLIELMLSVQGAQ</sequence>
<dbReference type="EMBL" id="JAKMXF010000318">
    <property type="protein sequence ID" value="KAI6649730.1"/>
    <property type="molecule type" value="Genomic_DNA"/>
</dbReference>
<feature type="region of interest" description="Disordered" evidence="1">
    <location>
        <begin position="1"/>
        <end position="45"/>
    </location>
</feature>
<feature type="compositionally biased region" description="Pro residues" evidence="1">
    <location>
        <begin position="25"/>
        <end position="34"/>
    </location>
</feature>
<gene>
    <name evidence="2" type="ORF">LOD99_6520</name>
</gene>
<dbReference type="InterPro" id="IPR051057">
    <property type="entry name" value="PI-PLC_domain"/>
</dbReference>
<dbReference type="GO" id="GO:0008081">
    <property type="term" value="F:phosphoric diester hydrolase activity"/>
    <property type="evidence" value="ECO:0007669"/>
    <property type="project" value="InterPro"/>
</dbReference>
<keyword evidence="3" id="KW-1185">Reference proteome</keyword>
<comment type="caution">
    <text evidence="2">The sequence shown here is derived from an EMBL/GenBank/DDBJ whole genome shotgun (WGS) entry which is preliminary data.</text>
</comment>
<dbReference type="SUPFAM" id="SSF51695">
    <property type="entry name" value="PLC-like phosphodiesterases"/>
    <property type="match status" value="1"/>
</dbReference>
<accession>A0AAV7JMW7</accession>
<feature type="compositionally biased region" description="Polar residues" evidence="1">
    <location>
        <begin position="35"/>
        <end position="45"/>
    </location>
</feature>
<dbReference type="PANTHER" id="PTHR13593:SF113">
    <property type="entry name" value="SI:DKEY-266F7.9"/>
    <property type="match status" value="1"/>
</dbReference>
<dbReference type="PANTHER" id="PTHR13593">
    <property type="match status" value="1"/>
</dbReference>
<dbReference type="Gene3D" id="3.20.20.190">
    <property type="entry name" value="Phosphatidylinositol (PI) phosphodiesterase"/>
    <property type="match status" value="1"/>
</dbReference>
<dbReference type="Proteomes" id="UP001165289">
    <property type="component" value="Unassembled WGS sequence"/>
</dbReference>
<proteinExistence type="predicted"/>
<dbReference type="InterPro" id="IPR017946">
    <property type="entry name" value="PLC-like_Pdiesterase_TIM-brl"/>
</dbReference>
<evidence type="ECO:0000313" key="2">
    <source>
        <dbReference type="EMBL" id="KAI6649730.1"/>
    </source>
</evidence>
<protein>
    <submittedName>
        <fullName evidence="2">Uncharacterized protein</fullName>
    </submittedName>
</protein>
<name>A0AAV7JMW7_9METZ</name>
<dbReference type="GO" id="GO:0006629">
    <property type="term" value="P:lipid metabolic process"/>
    <property type="evidence" value="ECO:0007669"/>
    <property type="project" value="InterPro"/>
</dbReference>
<dbReference type="AlphaFoldDB" id="A0AAV7JMW7"/>
<evidence type="ECO:0000256" key="1">
    <source>
        <dbReference type="SAM" id="MobiDB-lite"/>
    </source>
</evidence>
<reference evidence="2 3" key="1">
    <citation type="journal article" date="2023" name="BMC Biol.">
        <title>The compact genome of the sponge Oopsacas minuta (Hexactinellida) is lacking key metazoan core genes.</title>
        <authorList>
            <person name="Santini S."/>
            <person name="Schenkelaars Q."/>
            <person name="Jourda C."/>
            <person name="Duchesne M."/>
            <person name="Belahbib H."/>
            <person name="Rocher C."/>
            <person name="Selva M."/>
            <person name="Riesgo A."/>
            <person name="Vervoort M."/>
            <person name="Leys S.P."/>
            <person name="Kodjabachian L."/>
            <person name="Le Bivic A."/>
            <person name="Borchiellini C."/>
            <person name="Claverie J.M."/>
            <person name="Renard E."/>
        </authorList>
    </citation>
    <scope>NUCLEOTIDE SEQUENCE [LARGE SCALE GENOMIC DNA]</scope>
    <source>
        <strain evidence="2">SPO-2</strain>
    </source>
</reference>